<evidence type="ECO:0000313" key="2">
    <source>
        <dbReference type="Proteomes" id="UP001143856"/>
    </source>
</evidence>
<protein>
    <submittedName>
        <fullName evidence="1">Uncharacterized protein</fullName>
    </submittedName>
</protein>
<gene>
    <name evidence="1" type="ORF">NUW58_g8674</name>
</gene>
<proteinExistence type="predicted"/>
<comment type="caution">
    <text evidence="1">The sequence shown here is derived from an EMBL/GenBank/DDBJ whole genome shotgun (WGS) entry which is preliminary data.</text>
</comment>
<dbReference type="Proteomes" id="UP001143856">
    <property type="component" value="Unassembled WGS sequence"/>
</dbReference>
<reference evidence="1" key="1">
    <citation type="submission" date="2022-10" db="EMBL/GenBank/DDBJ databases">
        <title>Genome Sequence of Xylaria curta.</title>
        <authorList>
            <person name="Buettner E."/>
        </authorList>
    </citation>
    <scope>NUCLEOTIDE SEQUENCE</scope>
    <source>
        <strain evidence="1">Babe10</strain>
    </source>
</reference>
<dbReference type="EMBL" id="JAPDGR010002746">
    <property type="protein sequence ID" value="KAJ2974383.1"/>
    <property type="molecule type" value="Genomic_DNA"/>
</dbReference>
<accession>A0ACC1N5W6</accession>
<organism evidence="1 2">
    <name type="scientific">Xylaria curta</name>
    <dbReference type="NCBI Taxonomy" id="42375"/>
    <lineage>
        <taxon>Eukaryota</taxon>
        <taxon>Fungi</taxon>
        <taxon>Dikarya</taxon>
        <taxon>Ascomycota</taxon>
        <taxon>Pezizomycotina</taxon>
        <taxon>Sordariomycetes</taxon>
        <taxon>Xylariomycetidae</taxon>
        <taxon>Xylariales</taxon>
        <taxon>Xylariaceae</taxon>
        <taxon>Xylaria</taxon>
    </lineage>
</organism>
<sequence>MRAQFTALVSALVASVAAHPTAPEVTARQATPSKLPVLSFSSSFGIKDWQSPYNPGPNGYIQYTARWDVFANTEYVPGLPGFAATCSGTFNNNNPLVGAWTLCSGFPGNATIEGQLIGPDGGFLTSVRHNVTQNGKTTVVIASGRGGASQFELTVQSVETTG</sequence>
<evidence type="ECO:0000313" key="1">
    <source>
        <dbReference type="EMBL" id="KAJ2974383.1"/>
    </source>
</evidence>
<name>A0ACC1N5W6_9PEZI</name>
<keyword evidence="2" id="KW-1185">Reference proteome</keyword>